<reference evidence="1 2" key="1">
    <citation type="submission" date="2021-06" db="EMBL/GenBank/DDBJ databases">
        <title>Caerostris extrusa draft genome.</title>
        <authorList>
            <person name="Kono N."/>
            <person name="Arakawa K."/>
        </authorList>
    </citation>
    <scope>NUCLEOTIDE SEQUENCE [LARGE SCALE GENOMIC DNA]</scope>
</reference>
<proteinExistence type="predicted"/>
<dbReference type="EMBL" id="BPLR01013418">
    <property type="protein sequence ID" value="GIY61014.1"/>
    <property type="molecule type" value="Genomic_DNA"/>
</dbReference>
<organism evidence="1 2">
    <name type="scientific">Caerostris extrusa</name>
    <name type="common">Bark spider</name>
    <name type="synonym">Caerostris bankana</name>
    <dbReference type="NCBI Taxonomy" id="172846"/>
    <lineage>
        <taxon>Eukaryota</taxon>
        <taxon>Metazoa</taxon>
        <taxon>Ecdysozoa</taxon>
        <taxon>Arthropoda</taxon>
        <taxon>Chelicerata</taxon>
        <taxon>Arachnida</taxon>
        <taxon>Araneae</taxon>
        <taxon>Araneomorphae</taxon>
        <taxon>Entelegynae</taxon>
        <taxon>Araneoidea</taxon>
        <taxon>Araneidae</taxon>
        <taxon>Caerostris</taxon>
    </lineage>
</organism>
<gene>
    <name evidence="1" type="ORF">CEXT_67231</name>
</gene>
<keyword evidence="2" id="KW-1185">Reference proteome</keyword>
<evidence type="ECO:0000313" key="2">
    <source>
        <dbReference type="Proteomes" id="UP001054945"/>
    </source>
</evidence>
<dbReference type="AlphaFoldDB" id="A0AAV4UTB6"/>
<protein>
    <submittedName>
        <fullName evidence="1">Uncharacterized protein</fullName>
    </submittedName>
</protein>
<evidence type="ECO:0000313" key="1">
    <source>
        <dbReference type="EMBL" id="GIY61014.1"/>
    </source>
</evidence>
<dbReference type="Proteomes" id="UP001054945">
    <property type="component" value="Unassembled WGS sequence"/>
</dbReference>
<feature type="non-terminal residue" evidence="1">
    <location>
        <position position="1"/>
    </location>
</feature>
<sequence>GEEDAMESGKEKRRVANGVFDENVKMRKSELGACAYLLTRRSVRVPVIDR</sequence>
<comment type="caution">
    <text evidence="1">The sequence shown here is derived from an EMBL/GenBank/DDBJ whole genome shotgun (WGS) entry which is preliminary data.</text>
</comment>
<name>A0AAV4UTB6_CAEEX</name>
<accession>A0AAV4UTB6</accession>